<reference evidence="1" key="2">
    <citation type="submission" date="2015-07" db="EMBL/GenBank/DDBJ databases">
        <title>Plasmids, circular viruses and viroids from rat gut.</title>
        <authorList>
            <person name="Jorgensen T.J."/>
            <person name="Hansen M.A."/>
            <person name="Xu Z."/>
            <person name="Tabak M.A."/>
            <person name="Sorensen S.J."/>
            <person name="Hansen L.H."/>
        </authorList>
    </citation>
    <scope>NUCLEOTIDE SEQUENCE</scope>
    <source>
        <strain evidence="1">RGFK1551</strain>
    </source>
</reference>
<name>A0A0H5Q5X5_9ZZZZ</name>
<proteinExistence type="predicted"/>
<dbReference type="AlphaFoldDB" id="A0A0H5Q5X5"/>
<evidence type="ECO:0000313" key="1">
    <source>
        <dbReference type="EMBL" id="CRY97436.1"/>
    </source>
</evidence>
<reference evidence="1" key="1">
    <citation type="submission" date="2015-06" db="EMBL/GenBank/DDBJ databases">
        <authorList>
            <person name="Joergensen T."/>
        </authorList>
    </citation>
    <scope>NUCLEOTIDE SEQUENCE</scope>
    <source>
        <strain evidence="1">RGFK1551</strain>
    </source>
</reference>
<sequence>MRIKYEFAGIARSDKHLCVFFDIVTGSTRRCQALYIPWGELVDTNTLSYIDKAVRKELEGRWATEASAYDSEIPGIG</sequence>
<organism evidence="1">
    <name type="scientific">uncultured prokaryote</name>
    <dbReference type="NCBI Taxonomy" id="198431"/>
    <lineage>
        <taxon>unclassified sequences</taxon>
        <taxon>environmental samples</taxon>
    </lineage>
</organism>
<protein>
    <submittedName>
        <fullName evidence="1">Uncharacterized protein</fullName>
    </submittedName>
</protein>
<dbReference type="EMBL" id="LN854082">
    <property type="protein sequence ID" value="CRY97436.1"/>
    <property type="molecule type" value="Genomic_DNA"/>
</dbReference>
<accession>A0A0H5Q5X5</accession>